<proteinExistence type="predicted"/>
<evidence type="ECO:0000313" key="1">
    <source>
        <dbReference type="EMBL" id="AMW98420.1"/>
    </source>
</evidence>
<keyword evidence="2" id="KW-1185">Reference proteome</keyword>
<dbReference type="STRING" id="241244.ATY39_02625"/>
<gene>
    <name evidence="1" type="ORF">ATY39_02625</name>
</gene>
<reference evidence="2" key="2">
    <citation type="submission" date="2016-03" db="EMBL/GenBank/DDBJ databases">
        <authorList>
            <person name="Seldin L."/>
        </authorList>
    </citation>
    <scope>NUCLEOTIDE SEQUENCE [LARGE SCALE GENOMIC DNA]</scope>
    <source>
        <strain evidence="2">PP9</strain>
    </source>
</reference>
<protein>
    <recommendedName>
        <fullName evidence="3">Phage protein</fullName>
    </recommendedName>
</protein>
<dbReference type="OrthoDB" id="5432268at2"/>
<dbReference type="KEGG" id="rst:ATY39_02625"/>
<reference evidence="1 2" key="1">
    <citation type="journal article" date="2016" name="Genome Announc.">
        <title>Whole-Genome Sequence of Rummeliibacillus stabekisii Strain PP9 Isolated from Antarctic Soil.</title>
        <authorList>
            <person name="da Mota F.F."/>
            <person name="Vollu R.E."/>
            <person name="Jurelevicius D."/>
            <person name="Seldin L."/>
        </authorList>
    </citation>
    <scope>NUCLEOTIDE SEQUENCE [LARGE SCALE GENOMIC DNA]</scope>
    <source>
        <strain evidence="1 2">PP9</strain>
    </source>
</reference>
<dbReference type="AlphaFoldDB" id="A0A143HAJ6"/>
<dbReference type="Proteomes" id="UP000076021">
    <property type="component" value="Chromosome"/>
</dbReference>
<evidence type="ECO:0000313" key="2">
    <source>
        <dbReference type="Proteomes" id="UP000076021"/>
    </source>
</evidence>
<accession>A0A143HAJ6</accession>
<dbReference type="EMBL" id="CP014806">
    <property type="protein sequence ID" value="AMW98420.1"/>
    <property type="molecule type" value="Genomic_DNA"/>
</dbReference>
<sequence length="252" mass="28298">MHMIKEAIKFLQDLSIRPGERFVDSVDESGVKRTFVIDNQGNHNEIRPLITRAAEPLEVNTLTGMIGYIKANLEKQHANFYLQVFDERTVHSKGVLDIEGRRETLVTAKAIIPKFHYEHFHQTEELIIALQSKFTSTSDREVLLKVVGNVQEEDVRQTGDTGFAQAVTIKTGIASADDVLVPNPVTLAPYRTFLEVEQPTSEFIFRMKKGPTGAIFEADGGAWRNQAIANVRDYLTKELETEISKGKVTIIA</sequence>
<name>A0A143HAJ6_9BACL</name>
<evidence type="ECO:0008006" key="3">
    <source>
        <dbReference type="Google" id="ProtNLM"/>
    </source>
</evidence>
<organism evidence="1 2">
    <name type="scientific">Rummeliibacillus stabekisii</name>
    <dbReference type="NCBI Taxonomy" id="241244"/>
    <lineage>
        <taxon>Bacteria</taxon>
        <taxon>Bacillati</taxon>
        <taxon>Bacillota</taxon>
        <taxon>Bacilli</taxon>
        <taxon>Bacillales</taxon>
        <taxon>Caryophanaceae</taxon>
        <taxon>Rummeliibacillus</taxon>
    </lineage>
</organism>